<sequence>MRWAEDSELLKCFMLCGFCNKADFPGFCFDSEGNVYYGLKFKKNIYI</sequence>
<evidence type="ECO:0000313" key="1">
    <source>
        <dbReference type="EMBL" id="CAI0446881.1"/>
    </source>
</evidence>
<dbReference type="Proteomes" id="UP001154282">
    <property type="component" value="Unassembled WGS sequence"/>
</dbReference>
<keyword evidence="2" id="KW-1185">Reference proteome</keyword>
<proteinExistence type="predicted"/>
<dbReference type="EMBL" id="CAMGYJ010000007">
    <property type="protein sequence ID" value="CAI0446881.1"/>
    <property type="molecule type" value="Genomic_DNA"/>
</dbReference>
<protein>
    <submittedName>
        <fullName evidence="1">Uncharacterized protein</fullName>
    </submittedName>
</protein>
<name>A0AAV0MLA0_9ROSI</name>
<dbReference type="AlphaFoldDB" id="A0AAV0MLA0"/>
<feature type="non-terminal residue" evidence="1">
    <location>
        <position position="47"/>
    </location>
</feature>
<gene>
    <name evidence="1" type="ORF">LITE_LOCUS29192</name>
</gene>
<comment type="caution">
    <text evidence="1">The sequence shown here is derived from an EMBL/GenBank/DDBJ whole genome shotgun (WGS) entry which is preliminary data.</text>
</comment>
<reference evidence="1" key="1">
    <citation type="submission" date="2022-08" db="EMBL/GenBank/DDBJ databases">
        <authorList>
            <person name="Gutierrez-Valencia J."/>
        </authorList>
    </citation>
    <scope>NUCLEOTIDE SEQUENCE</scope>
</reference>
<evidence type="ECO:0000313" key="2">
    <source>
        <dbReference type="Proteomes" id="UP001154282"/>
    </source>
</evidence>
<accession>A0AAV0MLA0</accession>
<organism evidence="1 2">
    <name type="scientific">Linum tenue</name>
    <dbReference type="NCBI Taxonomy" id="586396"/>
    <lineage>
        <taxon>Eukaryota</taxon>
        <taxon>Viridiplantae</taxon>
        <taxon>Streptophyta</taxon>
        <taxon>Embryophyta</taxon>
        <taxon>Tracheophyta</taxon>
        <taxon>Spermatophyta</taxon>
        <taxon>Magnoliopsida</taxon>
        <taxon>eudicotyledons</taxon>
        <taxon>Gunneridae</taxon>
        <taxon>Pentapetalae</taxon>
        <taxon>rosids</taxon>
        <taxon>fabids</taxon>
        <taxon>Malpighiales</taxon>
        <taxon>Linaceae</taxon>
        <taxon>Linum</taxon>
    </lineage>
</organism>